<dbReference type="EMBL" id="JACADJ010000042">
    <property type="protein sequence ID" value="NWH05670.1"/>
    <property type="molecule type" value="Genomic_DNA"/>
</dbReference>
<organism evidence="2 3">
    <name type="scientific">Desulfobacter latus</name>
    <dbReference type="NCBI Taxonomy" id="2292"/>
    <lineage>
        <taxon>Bacteria</taxon>
        <taxon>Pseudomonadati</taxon>
        <taxon>Thermodesulfobacteriota</taxon>
        <taxon>Desulfobacteria</taxon>
        <taxon>Desulfobacterales</taxon>
        <taxon>Desulfobacteraceae</taxon>
        <taxon>Desulfobacter</taxon>
    </lineage>
</organism>
<proteinExistence type="predicted"/>
<protein>
    <submittedName>
        <fullName evidence="2">Uncharacterized protein</fullName>
    </submittedName>
</protein>
<evidence type="ECO:0000313" key="2">
    <source>
        <dbReference type="EMBL" id="NWH05670.1"/>
    </source>
</evidence>
<accession>A0A850SZY7</accession>
<sequence>MRTNQLAFNKAPYWQFIRHLFELGADPSVTTTAFQFSRKSAEKIFSAYGEWGEEKKELKRLLKSEKTVLSERERTAGQIQMLESMDLDWQQALLAMCSFEDIVCRPVITRDVEHYKTLYERDYKALKQKLDQEAQLANAKKRTM</sequence>
<comment type="caution">
    <text evidence="2">The sequence shown here is derived from an EMBL/GenBank/DDBJ whole genome shotgun (WGS) entry which is preliminary data.</text>
</comment>
<feature type="coiled-coil region" evidence="1">
    <location>
        <begin position="116"/>
        <end position="143"/>
    </location>
</feature>
<name>A0A850SZY7_9BACT</name>
<keyword evidence="3" id="KW-1185">Reference proteome</keyword>
<evidence type="ECO:0000313" key="3">
    <source>
        <dbReference type="Proteomes" id="UP000553343"/>
    </source>
</evidence>
<evidence type="ECO:0000256" key="1">
    <source>
        <dbReference type="SAM" id="Coils"/>
    </source>
</evidence>
<reference evidence="2 3" key="1">
    <citation type="submission" date="2020-06" db="EMBL/GenBank/DDBJ databases">
        <title>High-quality draft genome of sulfate reducer Desulfobacter latus type strain AcrS2 isolated from marine sediment.</title>
        <authorList>
            <person name="Hoppe M."/>
            <person name="Larsen C.K."/>
            <person name="Marshall I.P.G."/>
            <person name="Schramm A."/>
            <person name="Marietou A.G."/>
        </authorList>
    </citation>
    <scope>NUCLEOTIDE SEQUENCE [LARGE SCALE GENOMIC DNA]</scope>
    <source>
        <strain evidence="2 3">AcRS2</strain>
    </source>
</reference>
<dbReference type="RefSeq" id="WP_218576692.1">
    <property type="nucleotide sequence ID" value="NZ_JACADJ010000042.1"/>
</dbReference>
<dbReference type="AlphaFoldDB" id="A0A850SZY7"/>
<dbReference type="Proteomes" id="UP000553343">
    <property type="component" value="Unassembled WGS sequence"/>
</dbReference>
<gene>
    <name evidence="2" type="ORF">HXW94_11860</name>
</gene>
<keyword evidence="1" id="KW-0175">Coiled coil</keyword>